<dbReference type="GO" id="GO:0005524">
    <property type="term" value="F:ATP binding"/>
    <property type="evidence" value="ECO:0007669"/>
    <property type="project" value="UniProtKB-KW"/>
</dbReference>
<feature type="compositionally biased region" description="Polar residues" evidence="4">
    <location>
        <begin position="323"/>
        <end position="357"/>
    </location>
</feature>
<feature type="region of interest" description="Disordered" evidence="4">
    <location>
        <begin position="319"/>
        <end position="371"/>
    </location>
</feature>
<sequence length="512" mass="55160">MPLIIITGLPSSGKTYRAQQIANYVSQRIHDDAASKRTVQVVDSHHARNDTSCDPSNVEANRRRDEVFNSAAREKTARAEEFSAIKRGVSRDTVVIADCPNYIKGYRYQLWCEAKAAGTRCCVVHVAAQEDECRQWNEARLRSWGRGDEIGQESHTEKGDMTQHGKDVMGNLQPEGHTAVYGDRVLHQIPHSRSSSTDGASNDHDRPQLQDDTMTLKSLYITSPKAPLNAPSNAAAIPPSNTTTVVASDTKAYLPSIPIPRPEATPPYSPPTHLSLSMRYEPPSPFSRWDTPLFTVPTSDTHPPYPAIWDAVFPPPSKPTSRKALSQLSASSRDVVSSTNNSTGTGIDPSSFSSSTTKQDHNSAAADDDTVKPHAATILPQATAASALQTLEATTLQVVRALLAAARTQGAADGDGGSVTFSVEFGPPAPASTSPAQVSLSTVSASEEMSVTIPPGTVLSQPLLQRLRRKYTQLQRGRIAHGQGYVGQRGGRAEVVDGFVRFLGAEFVDGEE</sequence>
<feature type="compositionally biased region" description="Basic and acidic residues" evidence="4">
    <location>
        <begin position="145"/>
        <end position="167"/>
    </location>
</feature>
<dbReference type="InterPro" id="IPR013641">
    <property type="entry name" value="KTI12/PSTK"/>
</dbReference>
<feature type="compositionally biased region" description="Polar residues" evidence="4">
    <location>
        <begin position="191"/>
        <end position="200"/>
    </location>
</feature>
<dbReference type="eggNOG" id="KOG3062">
    <property type="taxonomic scope" value="Eukaryota"/>
</dbReference>
<protein>
    <recommendedName>
        <fullName evidence="7">Protein KTI12</fullName>
    </recommendedName>
</protein>
<evidence type="ECO:0008006" key="7">
    <source>
        <dbReference type="Google" id="ProtNLM"/>
    </source>
</evidence>
<dbReference type="GeneID" id="19969725"/>
<dbReference type="PANTHER" id="PTHR12435">
    <property type="match status" value="1"/>
</dbReference>
<keyword evidence="6" id="KW-1185">Reference proteome</keyword>
<name>W2S3G3_CYPE1</name>
<dbReference type="Gene3D" id="3.40.50.300">
    <property type="entry name" value="P-loop containing nucleotide triphosphate hydrolases"/>
    <property type="match status" value="1"/>
</dbReference>
<comment type="similarity">
    <text evidence="3">Belongs to the KTI12 family.</text>
</comment>
<evidence type="ECO:0000256" key="2">
    <source>
        <dbReference type="ARBA" id="ARBA00022840"/>
    </source>
</evidence>
<gene>
    <name evidence="5" type="ORF">HMPREF1541_02386</name>
</gene>
<feature type="region of interest" description="Disordered" evidence="4">
    <location>
        <begin position="145"/>
        <end position="175"/>
    </location>
</feature>
<accession>W2S3G3</accession>
<dbReference type="OrthoDB" id="9972657at2759"/>
<dbReference type="SUPFAM" id="SSF52540">
    <property type="entry name" value="P-loop containing nucleoside triphosphate hydrolases"/>
    <property type="match status" value="1"/>
</dbReference>
<dbReference type="EMBL" id="KB822718">
    <property type="protein sequence ID" value="ETN43227.1"/>
    <property type="molecule type" value="Genomic_DNA"/>
</dbReference>
<dbReference type="Proteomes" id="UP000030752">
    <property type="component" value="Unassembled WGS sequence"/>
</dbReference>
<evidence type="ECO:0000256" key="1">
    <source>
        <dbReference type="ARBA" id="ARBA00022741"/>
    </source>
</evidence>
<evidence type="ECO:0000256" key="3">
    <source>
        <dbReference type="ARBA" id="ARBA00025768"/>
    </source>
</evidence>
<dbReference type="HOGENOM" id="CLU_027147_2_1_1"/>
<keyword evidence="2" id="KW-0067">ATP-binding</keyword>
<dbReference type="Pfam" id="PF08433">
    <property type="entry name" value="KTI12"/>
    <property type="match status" value="1"/>
</dbReference>
<dbReference type="VEuPathDB" id="FungiDB:HMPREF1541_02386"/>
<dbReference type="STRING" id="1220924.W2S3G3"/>
<evidence type="ECO:0000256" key="4">
    <source>
        <dbReference type="SAM" id="MobiDB-lite"/>
    </source>
</evidence>
<feature type="region of interest" description="Disordered" evidence="4">
    <location>
        <begin position="190"/>
        <end position="209"/>
    </location>
</feature>
<proteinExistence type="inferred from homology"/>
<dbReference type="RefSeq" id="XP_008714963.1">
    <property type="nucleotide sequence ID" value="XM_008716741.1"/>
</dbReference>
<evidence type="ECO:0000313" key="5">
    <source>
        <dbReference type="EMBL" id="ETN43227.1"/>
    </source>
</evidence>
<dbReference type="InterPro" id="IPR027417">
    <property type="entry name" value="P-loop_NTPase"/>
</dbReference>
<reference evidence="5 6" key="1">
    <citation type="submission" date="2013-03" db="EMBL/GenBank/DDBJ databases">
        <title>The Genome Sequence of Phialophora europaea CBS 101466.</title>
        <authorList>
            <consortium name="The Broad Institute Genomics Platform"/>
            <person name="Cuomo C."/>
            <person name="de Hoog S."/>
            <person name="Gorbushina A."/>
            <person name="Walker B."/>
            <person name="Young S.K."/>
            <person name="Zeng Q."/>
            <person name="Gargeya S."/>
            <person name="Fitzgerald M."/>
            <person name="Haas B."/>
            <person name="Abouelleil A."/>
            <person name="Allen A.W."/>
            <person name="Alvarado L."/>
            <person name="Arachchi H.M."/>
            <person name="Berlin A.M."/>
            <person name="Chapman S.B."/>
            <person name="Gainer-Dewar J."/>
            <person name="Goldberg J."/>
            <person name="Griggs A."/>
            <person name="Gujja S."/>
            <person name="Hansen M."/>
            <person name="Howarth C."/>
            <person name="Imamovic A."/>
            <person name="Ireland A."/>
            <person name="Larimer J."/>
            <person name="McCowan C."/>
            <person name="Murphy C."/>
            <person name="Pearson M."/>
            <person name="Poon T.W."/>
            <person name="Priest M."/>
            <person name="Roberts A."/>
            <person name="Saif S."/>
            <person name="Shea T."/>
            <person name="Sisk P."/>
            <person name="Sykes S."/>
            <person name="Wortman J."/>
            <person name="Nusbaum C."/>
            <person name="Birren B."/>
        </authorList>
    </citation>
    <scope>NUCLEOTIDE SEQUENCE [LARGE SCALE GENOMIC DNA]</scope>
    <source>
        <strain evidence="5 6">CBS 101466</strain>
    </source>
</reference>
<dbReference type="InParanoid" id="W2S3G3"/>
<keyword evidence="1" id="KW-0547">Nucleotide-binding</keyword>
<organism evidence="5 6">
    <name type="scientific">Cyphellophora europaea (strain CBS 101466)</name>
    <name type="common">Phialophora europaea</name>
    <dbReference type="NCBI Taxonomy" id="1220924"/>
    <lineage>
        <taxon>Eukaryota</taxon>
        <taxon>Fungi</taxon>
        <taxon>Dikarya</taxon>
        <taxon>Ascomycota</taxon>
        <taxon>Pezizomycotina</taxon>
        <taxon>Eurotiomycetes</taxon>
        <taxon>Chaetothyriomycetidae</taxon>
        <taxon>Chaetothyriales</taxon>
        <taxon>Cyphellophoraceae</taxon>
        <taxon>Cyphellophora</taxon>
    </lineage>
</organism>
<evidence type="ECO:0000313" key="6">
    <source>
        <dbReference type="Proteomes" id="UP000030752"/>
    </source>
</evidence>
<dbReference type="AlphaFoldDB" id="W2S3G3"/>